<proteinExistence type="predicted"/>
<feature type="transmembrane region" description="Helical" evidence="6">
    <location>
        <begin position="373"/>
        <end position="394"/>
    </location>
</feature>
<keyword evidence="3 6" id="KW-0812">Transmembrane</keyword>
<dbReference type="GO" id="GO:0005886">
    <property type="term" value="C:plasma membrane"/>
    <property type="evidence" value="ECO:0007669"/>
    <property type="project" value="UniProtKB-SubCell"/>
</dbReference>
<dbReference type="EMBL" id="CP015101">
    <property type="protein sequence ID" value="ASJ05568.1"/>
    <property type="molecule type" value="Genomic_DNA"/>
</dbReference>
<feature type="transmembrane region" description="Helical" evidence="6">
    <location>
        <begin position="336"/>
        <end position="361"/>
    </location>
</feature>
<feature type="transmembrane region" description="Helical" evidence="6">
    <location>
        <begin position="304"/>
        <end position="324"/>
    </location>
</feature>
<dbReference type="OrthoDB" id="19148at2157"/>
<evidence type="ECO:0000256" key="2">
    <source>
        <dbReference type="ARBA" id="ARBA00022475"/>
    </source>
</evidence>
<organism evidence="7 8">
    <name type="scientific">Thermococcus barossii</name>
    <dbReference type="NCBI Taxonomy" id="54077"/>
    <lineage>
        <taxon>Archaea</taxon>
        <taxon>Methanobacteriati</taxon>
        <taxon>Methanobacteriota</taxon>
        <taxon>Thermococci</taxon>
        <taxon>Thermococcales</taxon>
        <taxon>Thermococcaceae</taxon>
        <taxon>Thermococcus</taxon>
    </lineage>
</organism>
<dbReference type="Proteomes" id="UP000250272">
    <property type="component" value="Chromosome"/>
</dbReference>
<comment type="subcellular location">
    <subcellularLocation>
        <location evidence="1">Cell membrane</location>
        <topology evidence="1">Multi-pass membrane protein</topology>
    </subcellularLocation>
</comment>
<evidence type="ECO:0000256" key="4">
    <source>
        <dbReference type="ARBA" id="ARBA00022989"/>
    </source>
</evidence>
<feature type="transmembrane region" description="Helical" evidence="6">
    <location>
        <begin position="184"/>
        <end position="203"/>
    </location>
</feature>
<dbReference type="CDD" id="cd13128">
    <property type="entry name" value="MATE_Wzx_like"/>
    <property type="match status" value="1"/>
</dbReference>
<evidence type="ECO:0000256" key="5">
    <source>
        <dbReference type="ARBA" id="ARBA00023136"/>
    </source>
</evidence>
<feature type="transmembrane region" description="Helical" evidence="6">
    <location>
        <begin position="158"/>
        <end position="178"/>
    </location>
</feature>
<dbReference type="InterPro" id="IPR002797">
    <property type="entry name" value="Polysacc_synth"/>
</dbReference>
<feature type="transmembrane region" description="Helical" evidence="6">
    <location>
        <begin position="431"/>
        <end position="448"/>
    </location>
</feature>
<feature type="transmembrane region" description="Helical" evidence="6">
    <location>
        <begin position="454"/>
        <end position="475"/>
    </location>
</feature>
<feature type="transmembrane region" description="Helical" evidence="6">
    <location>
        <begin position="400"/>
        <end position="419"/>
    </location>
</feature>
<dbReference type="PANTHER" id="PTHR30250:SF27">
    <property type="entry name" value="POLYSACCHARIDE BIOSYNTHESIS PROTEIN"/>
    <property type="match status" value="1"/>
</dbReference>
<keyword evidence="4 6" id="KW-1133">Transmembrane helix</keyword>
<evidence type="ECO:0000313" key="8">
    <source>
        <dbReference type="Proteomes" id="UP000250272"/>
    </source>
</evidence>
<gene>
    <name evidence="7" type="ORF">A3L01_09410</name>
</gene>
<sequence>MDEVNRALQKIARGTGIVFLGTVVSMALGFFTRALIARSLDRTQYGVFSLTLTILNIGLTLALLGLANGLPRELSRYKKEEPEKVPELVSTAFILVAAGSSLTAAVIVLAAPSLSPIFNETLLPPTLRIAAFSLPFWALSMVLVSVSRGFGRVREKFYYQNIVIPLIFLILTVLAVFMELGLSGIFFAYVFSQIAGFLILMFETFRLRFLPGRLVFRPELAKELFLFSFPLMLTGILGYIMNWTDTLMLGYYLNSDIVGLYNAAAPIARLLPIFLNSAGFLYIPIATAFFARAQLKEMKRIYQIMTRWIFLLTFPLFLFMFVFPEVTITTFFGAKYAGAATALQILAAGFMFHTLLGLNGMSLTVIGETHANLIGNFFAALANVALNILLIPVYGIEGAALATAASFIVANIFRSGWLYRKTGIHPFSRSYVKQLSTGIGMIVILRIANVSASSVWGVLGILVVFCVTYLVLVLMMKSIEPEDIDLLSAVEMKFGVNLNKVKCILERFR</sequence>
<keyword evidence="8" id="KW-1185">Reference proteome</keyword>
<protein>
    <submittedName>
        <fullName evidence="7">Uncharacterized protein</fullName>
    </submittedName>
</protein>
<dbReference type="InterPro" id="IPR050833">
    <property type="entry name" value="Poly_Biosynth_Transport"/>
</dbReference>
<evidence type="ECO:0000256" key="1">
    <source>
        <dbReference type="ARBA" id="ARBA00004651"/>
    </source>
</evidence>
<name>A0A2Z2MU87_9EURY</name>
<feature type="transmembrane region" description="Helical" evidence="6">
    <location>
        <begin position="126"/>
        <end position="146"/>
    </location>
</feature>
<feature type="transmembrane region" description="Helical" evidence="6">
    <location>
        <begin position="88"/>
        <end position="114"/>
    </location>
</feature>
<evidence type="ECO:0000256" key="3">
    <source>
        <dbReference type="ARBA" id="ARBA00022692"/>
    </source>
</evidence>
<feature type="transmembrane region" description="Helical" evidence="6">
    <location>
        <begin position="12"/>
        <end position="36"/>
    </location>
</feature>
<feature type="transmembrane region" description="Helical" evidence="6">
    <location>
        <begin position="48"/>
        <end position="67"/>
    </location>
</feature>
<keyword evidence="5 6" id="KW-0472">Membrane</keyword>
<accession>A0A2Z2MU87</accession>
<feature type="transmembrane region" description="Helical" evidence="6">
    <location>
        <begin position="263"/>
        <end position="283"/>
    </location>
</feature>
<dbReference type="PANTHER" id="PTHR30250">
    <property type="entry name" value="PST FAMILY PREDICTED COLANIC ACID TRANSPORTER"/>
    <property type="match status" value="1"/>
</dbReference>
<dbReference type="KEGG" id="tbs:A3L01_09410"/>
<feature type="transmembrane region" description="Helical" evidence="6">
    <location>
        <begin position="224"/>
        <end position="243"/>
    </location>
</feature>
<dbReference type="AlphaFoldDB" id="A0A2Z2MU87"/>
<dbReference type="Pfam" id="PF01943">
    <property type="entry name" value="Polysacc_synt"/>
    <property type="match status" value="1"/>
</dbReference>
<evidence type="ECO:0000256" key="6">
    <source>
        <dbReference type="SAM" id="Phobius"/>
    </source>
</evidence>
<reference evidence="7 8" key="1">
    <citation type="submission" date="2016-04" db="EMBL/GenBank/DDBJ databases">
        <title>Complete genome sequence of Thermococcus barossii type strain SHCK-94.</title>
        <authorList>
            <person name="Oger P.M."/>
        </authorList>
    </citation>
    <scope>NUCLEOTIDE SEQUENCE [LARGE SCALE GENOMIC DNA]</scope>
    <source>
        <strain evidence="7 8">SHCK-94</strain>
    </source>
</reference>
<evidence type="ECO:0000313" key="7">
    <source>
        <dbReference type="EMBL" id="ASJ05568.1"/>
    </source>
</evidence>
<keyword evidence="2" id="KW-1003">Cell membrane</keyword>